<feature type="compositionally biased region" description="Basic and acidic residues" evidence="1">
    <location>
        <begin position="128"/>
        <end position="142"/>
    </location>
</feature>
<dbReference type="Pfam" id="PF17230">
    <property type="entry name" value="DUF5304"/>
    <property type="match status" value="1"/>
</dbReference>
<sequence length="187" mass="19373">MGDAAEHPADRPADRAAPGPAAEADPWAAACAEDLAAEEARRQDRYGSARPDPAEELRRIADELTSRLGELGSRLPQVGMLAKPLANQARAAIDPVIERNADAFGHLASAGQELLAAYRSAVLGQEGRWARPADAEPGREGPGRAAPEPAKGPRADAAQGPDDGQPGNRDEPGESAGPAGGQRIDLD</sequence>
<dbReference type="InterPro" id="IPR035183">
    <property type="entry name" value="DUF5304"/>
</dbReference>
<feature type="compositionally biased region" description="Basic and acidic residues" evidence="1">
    <location>
        <begin position="1"/>
        <end position="14"/>
    </location>
</feature>
<dbReference type="EMBL" id="JAVREO010000001">
    <property type="protein sequence ID" value="MDT0264936.1"/>
    <property type="molecule type" value="Genomic_DNA"/>
</dbReference>
<name>A0ABU2JJJ9_9ACTN</name>
<evidence type="ECO:0000313" key="2">
    <source>
        <dbReference type="EMBL" id="MDT0264936.1"/>
    </source>
</evidence>
<keyword evidence="3" id="KW-1185">Reference proteome</keyword>
<evidence type="ECO:0000256" key="1">
    <source>
        <dbReference type="SAM" id="MobiDB-lite"/>
    </source>
</evidence>
<dbReference type="RefSeq" id="WP_311663683.1">
    <property type="nucleotide sequence ID" value="NZ_JAVREO010000001.1"/>
</dbReference>
<evidence type="ECO:0000313" key="3">
    <source>
        <dbReference type="Proteomes" id="UP001183410"/>
    </source>
</evidence>
<protein>
    <submittedName>
        <fullName evidence="2">DUF5304 family protein</fullName>
    </submittedName>
</protein>
<reference evidence="3" key="1">
    <citation type="submission" date="2023-07" db="EMBL/GenBank/DDBJ databases">
        <title>30 novel species of actinomycetes from the DSMZ collection.</title>
        <authorList>
            <person name="Nouioui I."/>
        </authorList>
    </citation>
    <scope>NUCLEOTIDE SEQUENCE [LARGE SCALE GENOMIC DNA]</scope>
    <source>
        <strain evidence="3">DSM 44915</strain>
    </source>
</reference>
<proteinExistence type="predicted"/>
<accession>A0ABU2JJJ9</accession>
<gene>
    <name evidence="2" type="ORF">RM844_01395</name>
</gene>
<feature type="region of interest" description="Disordered" evidence="1">
    <location>
        <begin position="128"/>
        <end position="187"/>
    </location>
</feature>
<comment type="caution">
    <text evidence="2">The sequence shown here is derived from an EMBL/GenBank/DDBJ whole genome shotgun (WGS) entry which is preliminary data.</text>
</comment>
<organism evidence="2 3">
    <name type="scientific">Streptomyces chisholmiae</name>
    <dbReference type="NCBI Taxonomy" id="3075540"/>
    <lineage>
        <taxon>Bacteria</taxon>
        <taxon>Bacillati</taxon>
        <taxon>Actinomycetota</taxon>
        <taxon>Actinomycetes</taxon>
        <taxon>Kitasatosporales</taxon>
        <taxon>Streptomycetaceae</taxon>
        <taxon>Streptomyces</taxon>
    </lineage>
</organism>
<dbReference type="Proteomes" id="UP001183410">
    <property type="component" value="Unassembled WGS sequence"/>
</dbReference>
<feature type="region of interest" description="Disordered" evidence="1">
    <location>
        <begin position="1"/>
        <end position="27"/>
    </location>
</feature>
<feature type="compositionally biased region" description="Low complexity" evidence="1">
    <location>
        <begin position="15"/>
        <end position="27"/>
    </location>
</feature>